<feature type="region of interest" description="Disordered" evidence="1">
    <location>
        <begin position="3685"/>
        <end position="3892"/>
    </location>
</feature>
<keyword evidence="3" id="KW-0732">Signal</keyword>
<feature type="region of interest" description="Disordered" evidence="1">
    <location>
        <begin position="969"/>
        <end position="1040"/>
    </location>
</feature>
<evidence type="ECO:0000256" key="1">
    <source>
        <dbReference type="SAM" id="MobiDB-lite"/>
    </source>
</evidence>
<dbReference type="Proteomes" id="UP000050794">
    <property type="component" value="Unassembled WGS sequence"/>
</dbReference>
<feature type="region of interest" description="Disordered" evidence="1">
    <location>
        <begin position="303"/>
        <end position="368"/>
    </location>
</feature>
<dbReference type="GO" id="GO:0005856">
    <property type="term" value="C:cytoskeleton"/>
    <property type="evidence" value="ECO:0007669"/>
    <property type="project" value="TreeGrafter"/>
</dbReference>
<feature type="compositionally biased region" description="Basic and acidic residues" evidence="1">
    <location>
        <begin position="3809"/>
        <end position="3828"/>
    </location>
</feature>
<keyword evidence="2" id="KW-1133">Transmembrane helix</keyword>
<proteinExistence type="predicted"/>
<keyword evidence="5" id="KW-1185">Reference proteome</keyword>
<feature type="compositionally biased region" description="Basic and acidic residues" evidence="1">
    <location>
        <begin position="986"/>
        <end position="1008"/>
    </location>
</feature>
<evidence type="ECO:0000313" key="6">
    <source>
        <dbReference type="WBParaSite" id="TCNE_0000777101-mRNA-1"/>
    </source>
</evidence>
<dbReference type="CDD" id="cd14473">
    <property type="entry name" value="FERM_B-lobe"/>
    <property type="match status" value="1"/>
</dbReference>
<dbReference type="InterPro" id="IPR019749">
    <property type="entry name" value="Band_41_domain"/>
</dbReference>
<feature type="compositionally biased region" description="Polar residues" evidence="1">
    <location>
        <begin position="3863"/>
        <end position="3880"/>
    </location>
</feature>
<feature type="compositionally biased region" description="Basic and acidic residues" evidence="1">
    <location>
        <begin position="1025"/>
        <end position="1034"/>
    </location>
</feature>
<accession>A0A183UH01</accession>
<feature type="compositionally biased region" description="Polar residues" evidence="1">
    <location>
        <begin position="436"/>
        <end position="446"/>
    </location>
</feature>
<dbReference type="Gene3D" id="1.20.80.10">
    <property type="match status" value="1"/>
</dbReference>
<evidence type="ECO:0000256" key="2">
    <source>
        <dbReference type="SAM" id="Phobius"/>
    </source>
</evidence>
<dbReference type="InterPro" id="IPR014352">
    <property type="entry name" value="FERM/acyl-CoA-bd_prot_sf"/>
</dbReference>
<feature type="region of interest" description="Disordered" evidence="1">
    <location>
        <begin position="2833"/>
        <end position="2860"/>
    </location>
</feature>
<dbReference type="InterPro" id="IPR018980">
    <property type="entry name" value="FERM_PH-like_C"/>
</dbReference>
<feature type="compositionally biased region" description="Basic and acidic residues" evidence="1">
    <location>
        <begin position="2431"/>
        <end position="2442"/>
    </location>
</feature>
<feature type="region of interest" description="Disordered" evidence="1">
    <location>
        <begin position="785"/>
        <end position="807"/>
    </location>
</feature>
<feature type="region of interest" description="Disordered" evidence="1">
    <location>
        <begin position="2276"/>
        <end position="2300"/>
    </location>
</feature>
<organism evidence="5 6">
    <name type="scientific">Toxocara canis</name>
    <name type="common">Canine roundworm</name>
    <dbReference type="NCBI Taxonomy" id="6265"/>
    <lineage>
        <taxon>Eukaryota</taxon>
        <taxon>Metazoa</taxon>
        <taxon>Ecdysozoa</taxon>
        <taxon>Nematoda</taxon>
        <taxon>Chromadorea</taxon>
        <taxon>Rhabditida</taxon>
        <taxon>Spirurina</taxon>
        <taxon>Ascaridomorpha</taxon>
        <taxon>Ascaridoidea</taxon>
        <taxon>Toxocaridae</taxon>
        <taxon>Toxocara</taxon>
    </lineage>
</organism>
<dbReference type="SUPFAM" id="SSF50729">
    <property type="entry name" value="PH domain-like"/>
    <property type="match status" value="1"/>
</dbReference>
<feature type="compositionally biased region" description="Polar residues" evidence="1">
    <location>
        <begin position="344"/>
        <end position="359"/>
    </location>
</feature>
<feature type="region of interest" description="Disordered" evidence="1">
    <location>
        <begin position="3153"/>
        <end position="3181"/>
    </location>
</feature>
<name>A0A183UH01_TOXCA</name>
<feature type="compositionally biased region" description="Basic and acidic residues" evidence="1">
    <location>
        <begin position="3685"/>
        <end position="3696"/>
    </location>
</feature>
<feature type="region of interest" description="Disordered" evidence="1">
    <location>
        <begin position="1312"/>
        <end position="1334"/>
    </location>
</feature>
<dbReference type="InterPro" id="IPR000299">
    <property type="entry name" value="FERM_domain"/>
</dbReference>
<feature type="region of interest" description="Disordered" evidence="1">
    <location>
        <begin position="2035"/>
        <end position="2057"/>
    </location>
</feature>
<feature type="region of interest" description="Disordered" evidence="1">
    <location>
        <begin position="2654"/>
        <end position="2692"/>
    </location>
</feature>
<dbReference type="PROSITE" id="PS50057">
    <property type="entry name" value="FERM_3"/>
    <property type="match status" value="1"/>
</dbReference>
<reference evidence="6" key="1">
    <citation type="submission" date="2016-06" db="UniProtKB">
        <authorList>
            <consortium name="WormBaseParasite"/>
        </authorList>
    </citation>
    <scope>IDENTIFICATION</scope>
</reference>
<dbReference type="SMART" id="SM01195">
    <property type="entry name" value="FA"/>
    <property type="match status" value="1"/>
</dbReference>
<feature type="compositionally biased region" description="Basic and acidic residues" evidence="1">
    <location>
        <begin position="2992"/>
        <end position="3005"/>
    </location>
</feature>
<dbReference type="PANTHER" id="PTHR23280:SF21">
    <property type="entry name" value="PROTEIN 4.1 HOMOLOG"/>
    <property type="match status" value="1"/>
</dbReference>
<feature type="compositionally biased region" description="Low complexity" evidence="1">
    <location>
        <begin position="2661"/>
        <end position="2674"/>
    </location>
</feature>
<feature type="compositionally biased region" description="Basic and acidic residues" evidence="1">
    <location>
        <begin position="4017"/>
        <end position="4026"/>
    </location>
</feature>
<feature type="compositionally biased region" description="Basic and acidic residues" evidence="1">
    <location>
        <begin position="3533"/>
        <end position="3544"/>
    </location>
</feature>
<dbReference type="PANTHER" id="PTHR23280">
    <property type="entry name" value="4.1 G PROTEIN"/>
    <property type="match status" value="1"/>
</dbReference>
<keyword evidence="2" id="KW-0812">Transmembrane</keyword>
<feature type="region of interest" description="Disordered" evidence="1">
    <location>
        <begin position="2114"/>
        <end position="2134"/>
    </location>
</feature>
<dbReference type="GO" id="GO:0031032">
    <property type="term" value="P:actomyosin structure organization"/>
    <property type="evidence" value="ECO:0007669"/>
    <property type="project" value="TreeGrafter"/>
</dbReference>
<feature type="signal peptide" evidence="3">
    <location>
        <begin position="1"/>
        <end position="17"/>
    </location>
</feature>
<feature type="transmembrane region" description="Helical" evidence="2">
    <location>
        <begin position="4223"/>
        <end position="4252"/>
    </location>
</feature>
<dbReference type="Gene3D" id="2.30.29.30">
    <property type="entry name" value="Pleckstrin-homology domain (PH domain)/Phosphotyrosine-binding domain (PTB)"/>
    <property type="match status" value="1"/>
</dbReference>
<feature type="compositionally biased region" description="Basic and acidic residues" evidence="1">
    <location>
        <begin position="3960"/>
        <end position="4006"/>
    </location>
</feature>
<feature type="region of interest" description="Disordered" evidence="1">
    <location>
        <begin position="2213"/>
        <end position="2258"/>
    </location>
</feature>
<feature type="compositionally biased region" description="Basic and acidic residues" evidence="1">
    <location>
        <begin position="2834"/>
        <end position="2846"/>
    </location>
</feature>
<feature type="chain" id="PRO_5008154611" evidence="3">
    <location>
        <begin position="18"/>
        <end position="4253"/>
    </location>
</feature>
<evidence type="ECO:0000259" key="4">
    <source>
        <dbReference type="PROSITE" id="PS50057"/>
    </source>
</evidence>
<evidence type="ECO:0000256" key="3">
    <source>
        <dbReference type="SAM" id="SignalP"/>
    </source>
</evidence>
<feature type="compositionally biased region" description="Basic and acidic residues" evidence="1">
    <location>
        <begin position="2213"/>
        <end position="2225"/>
    </location>
</feature>
<feature type="region of interest" description="Disordered" evidence="1">
    <location>
        <begin position="3319"/>
        <end position="3361"/>
    </location>
</feature>
<protein>
    <submittedName>
        <fullName evidence="6">FERM domain-containing protein</fullName>
    </submittedName>
</protein>
<feature type="region of interest" description="Disordered" evidence="1">
    <location>
        <begin position="401"/>
        <end position="471"/>
    </location>
</feature>
<feature type="domain" description="FERM" evidence="4">
    <location>
        <begin position="1"/>
        <end position="266"/>
    </location>
</feature>
<feature type="compositionally biased region" description="Polar residues" evidence="1">
    <location>
        <begin position="408"/>
        <end position="417"/>
    </location>
</feature>
<feature type="region of interest" description="Disordered" evidence="1">
    <location>
        <begin position="3950"/>
        <end position="4026"/>
    </location>
</feature>
<feature type="region of interest" description="Disordered" evidence="1">
    <location>
        <begin position="2404"/>
        <end position="2442"/>
    </location>
</feature>
<feature type="compositionally biased region" description="Basic and acidic residues" evidence="1">
    <location>
        <begin position="3156"/>
        <end position="3168"/>
    </location>
</feature>
<dbReference type="WBParaSite" id="TCNE_0000777101-mRNA-1">
    <property type="protein sequence ID" value="TCNE_0000777101-mRNA-1"/>
    <property type="gene ID" value="TCNE_0000777101"/>
</dbReference>
<dbReference type="Pfam" id="PF09380">
    <property type="entry name" value="FERM_C"/>
    <property type="match status" value="1"/>
</dbReference>
<dbReference type="SUPFAM" id="SSF47031">
    <property type="entry name" value="Second domain of FERM"/>
    <property type="match status" value="1"/>
</dbReference>
<feature type="compositionally biased region" description="Basic and acidic residues" evidence="1">
    <location>
        <begin position="3754"/>
        <end position="3770"/>
    </location>
</feature>
<dbReference type="GO" id="GO:0005886">
    <property type="term" value="C:plasma membrane"/>
    <property type="evidence" value="ECO:0007669"/>
    <property type="project" value="TreeGrafter"/>
</dbReference>
<dbReference type="SMART" id="SM01196">
    <property type="entry name" value="FERM_C"/>
    <property type="match status" value="1"/>
</dbReference>
<feature type="compositionally biased region" description="Low complexity" evidence="1">
    <location>
        <begin position="1846"/>
        <end position="1855"/>
    </location>
</feature>
<feature type="compositionally biased region" description="Low complexity" evidence="1">
    <location>
        <begin position="1471"/>
        <end position="1482"/>
    </location>
</feature>
<feature type="region of interest" description="Disordered" evidence="1">
    <location>
        <begin position="1840"/>
        <end position="1865"/>
    </location>
</feature>
<feature type="compositionally biased region" description="Low complexity" evidence="1">
    <location>
        <begin position="3170"/>
        <end position="3179"/>
    </location>
</feature>
<dbReference type="SMART" id="SM00295">
    <property type="entry name" value="B41"/>
    <property type="match status" value="1"/>
</dbReference>
<evidence type="ECO:0000313" key="5">
    <source>
        <dbReference type="Proteomes" id="UP000050794"/>
    </source>
</evidence>
<sequence>LIIFFRVTLSVLIKCSAVEREGRSKLPFAAFRFLPVSNPDLKGRPWEFNFEVKFYPPDPATLTDDLTRYYLTLQIRHDIYTGRQALRCFFCRLPATLATHALLGSYVAQAERGDFQDTPGYDDFLRDCRLAPVPSSTLYEKIRELHKQHKGETPSEAESHYLDNAKKLSMYGVFLFPAKDSKGVPVQVGVCAHGINIYCDQIRIHRFIWQNIIKIAYRRNTFTIKLQPGELDKNASLFVLKVPDFASAKRIWKCAVEHHTFFRLIQPDEKPHKGLFRWGSGRFRYQGRTHFQSKMASQMFDHPTAAVKRSHSARMASRSDENLAQEATKQHTSPLHYADDGTSRDLTSTPEKSYTLHSTDVSEKKDKGMKRVAKANEAEVGECRGAIFDGSAALVHDDSRSPPAASFGHTTYSSSLRFSPHSRTETRAQYGGTPHEQPTISANGQHENPVFERSQPLQNGPDISELHKEGDLRFDPLHDTVVVYHPGHYEEISRNGGPMREPPIEAGDDVVFIPHSSWKLKDRSARPAAADSADTDLGLLNKQNELDSWPIKYFVSVYHSGFEKYCGGNRGISNFERVSWEGAEEVVNNKDVDKSKYPSKSDVVVEPVMRMERCIELPAAPLKAHSSVYHCGYSCPVADVDGSPKARHRAGKWLCSDIIKTGGASQRSKAAQSKLLDGTREMQSSSFDHKFASHAVEEGGIRTGSQPHRSFVYAMHPGEVEVIEKSDVRPETYGLPSTSYSGPLENVSRATEISSTPIGDHASIYHSGVSVSKFRKVRADLKGKEGYSSSSSELSEEENREEGGDKRKKKALLYLRDSRVKTSEKATEGASWRLGERGKGLFGRERDVLGSGGNLRNTVPSNTHDAAEGDALELLLAKTKEYDSDKLQIPQYRLFGRVCHEGEVEVVEKGDVKLETYGLPSTSYEGPLLNTVRDEELSMTPIRNHSSVYHCGMSSVKTRRRGMQKLGFSAQGRENGSFSAESSDAEDSKQRAASESDQFQRGEGKSSERGAGLFSFWRSPGRRPKGVDEQRESSRNVGAYPTITSQAYTGSVDTTDRSVEVESAPLRAKVSVCSSEQIGLPATWTDYRSFDRVMHEGDVDFVEKSNVKPQSYGVSYEPYDGPFEKTAPQRELIFLPLREHSAKYHSGQSWSPAVHTVATNEDGIRERSPDEKNKDRASGVFSFWRMSGQSKNRSTATVGRGDPVVTAPAYTGHVDNIAYGKDIPREPLITDVARESAERATQERNRDEIIKSKETTSLLPISYEEHLRSLEKEKELASVPLRDHTTVYSSRQQDIGYSDKAGRIIADESKGNASYRSLGQSPERKLKSTEGGGHVVPGGIDYPVITSHAYSGPLQSVFRSRDIPSEPLHTAVTVYSSDQPKQPERRQRYRTFHHVVHKGDIEVIAKSDVQPDSYKLSTSPYQGPLENTCRDEELAATPLHDYSSVYHSGISFAAFRKPKFGFGFKRTKNDGGSSTESSSGEEVVSKETAEHVVSIERPLNEKIKGDYGGHFSFWRPHGWRTKTYDDTSGPDTSAEYPVPLTKAYAGPIDSTDRSEDMTTQPLNIQIKAEKENKPRLRHRLKDYRLFMRRHHDGEVEFIEKVNVKPESYSLSSIPYSGVLEQTKRDEDLRSVPLSEYASVYHSGVSVVKGKKPKLPFARIALTKTAGEETSSESSSEEDTDEGKKSGGGWFSFLHSSDSKPKAGEVLQPKAGKGYREITFTSHSGPVHDTGRTEEMKTGLWGARVEPAETKVKRPRLRERLGDYRLFRRVGHYGEIETVEKCDVIPESYRLPLGPYEGTLDSMCREEELSSVPIRDYASIYHPGLSYVKVRKKKFAAVAEKVRDQNESSSESSSEGSDGESKKKAQLMMKEEVPNGEKIKGGRGGLFTFWRSSDRKNKGIESGAAGDDAYPKQTAEACTGPIDDTAKQEEMRAEPWVTTTTSMSQKAKPKLRQRLGDYRLFGRLTYGGETETVDKKDVNPESYKLSPVPYYGVLLSESPTKDLEFAPIRDFSSVYHSGRSYVKPKKMKLAKWDIGLRKSQEDSSSESSNDESMSKNEAVAKDAREGGNGLFSFWHSSVHRAKEGEIPQKGAVKGIYSTVTQESYAKRAESAVKTKEAESEKREIEAKAPLPERPKLRDRLPDYRLFGRVFCGGEEDTVNKNDVDPESYKVSSTPYAGDLEKIRKEEELLSAPIHDYSSVYHSGRSYVKMKRVSAAERDTASKESKVDGSSSESSSDEDISSSKREAQLREREPLDDTGKADRGGLFSFWRLSERRAKGGEAETGRYSTEHYPTISSHPCSGPIHDTKKTDELRAEPWQVETDAVRVKRPKFRERLNDHHLFRRVTHGGETDVVEKKDVNPESYGVKTDRHEGFLLNIQRDDELRSAPIKEYSSVYHSGVSFVKMKRKEAPRVSTSAGESSESSSESSSNETAGEKQKGKEAKGAGRVFSFWRSAERKTKEDKTRPIPVKEIHQMIASASPSGLVSTTKKSEELLTEPLATMPKMHGILKPKLRERLINYRLFGRVIHEGDVDVIEKEHVRPEMYGLSVLPFEGKLESVDCEKDLSYAPLHEYSSVYHPGKSFVKPRKTKSAKVGLGFIRRKADDSSTESSSEKEIEEGKKKVLLHIRGASADDERKPDSGGGLFSFWRSSESNAKDASTAQKAARVSSAVASKGSTEPQKVKPETEHLGSGVHLPKRPRLKERLSDYHLFRRELIGGDTEFIEKQNVKLEAYKLSAEPYTGQLDCISRDNEMSSEPVHNHSSVYHPGTSYMKSKRVLPARIFFGKEKGSEEESESSDSGEREANKMGAIIHVKGAAAEDSKGKEGAGGIFSFWRSSERKPREQKGSEVLHGASPAAPSWGPIAGPVQEITRDSEISTVAVSTTKNHPKHPRLGERLNDYRLFGRVIHGGEVDVVDKADVRPESYRLSADPYNGKIEDTMLTEELPFVPIRDHSSVYHPGLSHVKVKKQSKQAKLLVEKGFDQFMSESSSESEGDIRADSTVKSSKAADDGIRDITSGLFSFWRSSDRKPKNVHDVQNALAVAEKQLPLTSIGSTSRAKEMTSQPLQFEITELRHTKPKKHERLRDYRLFLRAACPGNEEIVEKDRLKLESYKLSSAPYTDKLERDQPGEELQFCPIRDYSAVYHPGTSCVKSAQKTGEVRWDGKDEHPNIESASDSSSYESESERKKVGDRFFSFLRVPKRLAKESDVHAEPCSKTATDVGSIDETTKTAEFASEPLPVGVRSDRVKLRDRIGDYRLFGRLRHDGEESFVEKGAVVPGSYGLLTGQYHGPLETVTCVEELSFRPIRDYATVYHSGRSFVKRARKRPVKTEERPSEESSESSSGEDERFLPGPESSQNKNAEAKPGFFSFLRSSDRKPKADSAKPDRVTTSNVALCLPAQQVHNRPEDTINRFGEIEYEPLRIKVDVYHSGLPQTKNGSRARTFVYATHEGEVEMVEKTDIKPETYGISFARYQGPLSTIEKEQELPSASIRQYTSIYHPGHSYVKSRRLLPLSSFGKKEDLASGASSDEEEKGDEIKKSSKHPTENTKASGSRAEKVGKFPFWRPGAHKSKDRDEGVDSVRKMEFAVERITDDSTSVPKVYILDQTEEMRSCPSSYCNVEIIRKEDVKPETYKIDYSAYQGPLESIKHADELPSTPIRDFSSVYHPGKYEFSETRPVIEGELKEVPSAHTQEEKSEKAQIAGGSSFISSLTGRKPWQPEDQQKSYGEAPVPSSTVSNDLVCTLPPSKEMNTEPFVESKKPDTSAHIHEVERSPGCNNYGDHLDNLSSQKELPAASLPQHASTYHPQFSHAENKDMKEIDGSSKVNEKSGGRFSFWKGRKLNGSDKEKEAAPCGPYSAEKIDRAQTLQESSFGPSNTIQNDKQAPEKSDDALGCQALGREIHVGEDEITEQADVKPETHSIYFCPDPVGKIDRDDELPTTAIGDFCSVYHPGEIVVEGGGGENRREAVKSEKDSRPARPEQSSGDRDSKRRPLESEAKEVKDSDKSARSEVLPSALHGPVDEISRTEEIASVPYHASAPAESPLGGVPTEGTSVYTFRRVTDYDSRTDSSDEYPSVIGRRIELSSIKSDLSTSRAARSANAPHTSTLFGRSNLAGVDPLTTVEGFTERMPSFYTLQTYVSDPYGSVKSGAGRSEKHGEEESRSDAGYLLNDSRVGAAADSREAVIAAVGESGVSELSPSSAMDETPRTLVGFIKRRITQVRILCLLAFCFMVVLSLFYCLLLWVFFFFCSHLLLA</sequence>
<dbReference type="InterPro" id="IPR014847">
    <property type="entry name" value="FA"/>
</dbReference>
<feature type="region of interest" description="Disordered" evidence="1">
    <location>
        <begin position="1663"/>
        <end position="1704"/>
    </location>
</feature>
<dbReference type="InterPro" id="IPR035963">
    <property type="entry name" value="FERM_2"/>
</dbReference>
<feature type="region of interest" description="Disordered" evidence="1">
    <location>
        <begin position="3517"/>
        <end position="3554"/>
    </location>
</feature>
<feature type="region of interest" description="Disordered" evidence="1">
    <location>
        <begin position="2984"/>
        <end position="3005"/>
    </location>
</feature>
<feature type="region of interest" description="Disordered" evidence="1">
    <location>
        <begin position="4089"/>
        <end position="4108"/>
    </location>
</feature>
<dbReference type="InterPro" id="IPR011993">
    <property type="entry name" value="PH-like_dom_sf"/>
</dbReference>
<keyword evidence="2" id="KW-0472">Membrane</keyword>
<dbReference type="FunFam" id="2.30.29.30:FF:000002">
    <property type="entry name" value="Band 4.1-like protein 5 isoform 1"/>
    <property type="match status" value="1"/>
</dbReference>
<dbReference type="Pfam" id="PF00373">
    <property type="entry name" value="FERM_M"/>
    <property type="match status" value="1"/>
</dbReference>
<feature type="compositionally biased region" description="Polar residues" evidence="1">
    <location>
        <begin position="4089"/>
        <end position="4107"/>
    </location>
</feature>
<dbReference type="InterPro" id="IPR019748">
    <property type="entry name" value="FERM_central"/>
</dbReference>
<feature type="compositionally biased region" description="Basic and acidic residues" evidence="1">
    <location>
        <begin position="2239"/>
        <end position="2258"/>
    </location>
</feature>
<feature type="region of interest" description="Disordered" evidence="1">
    <location>
        <begin position="1466"/>
        <end position="1489"/>
    </location>
</feature>
<feature type="compositionally biased region" description="Low complexity" evidence="1">
    <location>
        <begin position="2412"/>
        <end position="2430"/>
    </location>
</feature>